<reference evidence="3 4" key="1">
    <citation type="submission" date="2016-10" db="EMBL/GenBank/DDBJ databases">
        <title>Draft genome sequences of four alkaliphilic bacteria belonging to the Anaerobacillus genus.</title>
        <authorList>
            <person name="Bassil N.M."/>
            <person name="Lloyd J.R."/>
        </authorList>
    </citation>
    <scope>NUCLEOTIDE SEQUENCE [LARGE SCALE GENOMIC DNA]</scope>
    <source>
        <strain evidence="3 4">DSM 18345</strain>
    </source>
</reference>
<dbReference type="InterPro" id="IPR036291">
    <property type="entry name" value="NAD(P)-bd_dom_sf"/>
</dbReference>
<dbReference type="InterPro" id="IPR011286">
    <property type="entry name" value="2-deoxy-D-gluc_3_DH"/>
</dbReference>
<dbReference type="PRINTS" id="PR00081">
    <property type="entry name" value="GDHRDH"/>
</dbReference>
<dbReference type="AlphaFoldDB" id="A0A1S2LQB6"/>
<accession>A0A1S2LQB6</accession>
<evidence type="ECO:0000256" key="1">
    <source>
        <dbReference type="ARBA" id="ARBA00006484"/>
    </source>
</evidence>
<dbReference type="NCBIfam" id="TIGR01832">
    <property type="entry name" value="kduD"/>
    <property type="match status" value="1"/>
</dbReference>
<evidence type="ECO:0000313" key="3">
    <source>
        <dbReference type="EMBL" id="OIJ14682.1"/>
    </source>
</evidence>
<dbReference type="OrthoDB" id="9803333at2"/>
<evidence type="ECO:0000256" key="2">
    <source>
        <dbReference type="ARBA" id="ARBA00023002"/>
    </source>
</evidence>
<dbReference type="Pfam" id="PF13561">
    <property type="entry name" value="adh_short_C2"/>
    <property type="match status" value="1"/>
</dbReference>
<keyword evidence="4" id="KW-1185">Reference proteome</keyword>
<dbReference type="EMBL" id="MLQR01000017">
    <property type="protein sequence ID" value="OIJ14682.1"/>
    <property type="molecule type" value="Genomic_DNA"/>
</dbReference>
<dbReference type="PANTHER" id="PTHR42760:SF5">
    <property type="entry name" value="2-DEHYDRO-3-DEOXY-D-GLUCONATE 5-DEHYDROGENASE"/>
    <property type="match status" value="1"/>
</dbReference>
<dbReference type="InterPro" id="IPR002347">
    <property type="entry name" value="SDR_fam"/>
</dbReference>
<dbReference type="PROSITE" id="PS00061">
    <property type="entry name" value="ADH_SHORT"/>
    <property type="match status" value="1"/>
</dbReference>
<dbReference type="GO" id="GO:0008678">
    <property type="term" value="F:2-deoxy-D-gluconate 3-dehydrogenase activity"/>
    <property type="evidence" value="ECO:0007669"/>
    <property type="project" value="InterPro"/>
</dbReference>
<dbReference type="InterPro" id="IPR020904">
    <property type="entry name" value="Sc_DH/Rdtase_CS"/>
</dbReference>
<protein>
    <submittedName>
        <fullName evidence="3">2-deoxy-D-gluconate 3-dehydrogenase</fullName>
    </submittedName>
</protein>
<sequence>MANVFSLEGKTALVTGAGQGIGQAMAVAFAEAGADLILVGPSAMEETEQKIVELGKSVKSYVVDLLKVEEIPASISKIVSENTIDIVLNNAGIIRREPAVDHSLENWQSVVDINLSAVFLVSQQVAKQMLERGSGKIINIASLLAFQGGITVPGYAASKHGVAGITKAFANEWASKGVQINAIAPGYISTANTAALRADEERSAAILDRIPAGRWGQPSDLTGAAIFLASSAADYVNGHVLVVDGGWMAR</sequence>
<dbReference type="PRINTS" id="PR00080">
    <property type="entry name" value="SDRFAMILY"/>
</dbReference>
<name>A0A1S2LQB6_9BACI</name>
<dbReference type="SUPFAM" id="SSF51735">
    <property type="entry name" value="NAD(P)-binding Rossmann-fold domains"/>
    <property type="match status" value="1"/>
</dbReference>
<comment type="caution">
    <text evidence="3">The sequence shown here is derived from an EMBL/GenBank/DDBJ whole genome shotgun (WGS) entry which is preliminary data.</text>
</comment>
<dbReference type="Proteomes" id="UP000179524">
    <property type="component" value="Unassembled WGS sequence"/>
</dbReference>
<dbReference type="PANTHER" id="PTHR42760">
    <property type="entry name" value="SHORT-CHAIN DEHYDROGENASES/REDUCTASES FAMILY MEMBER"/>
    <property type="match status" value="1"/>
</dbReference>
<dbReference type="FunFam" id="3.40.50.720:FF:000173">
    <property type="entry name" value="3-oxoacyl-[acyl-carrier protein] reductase"/>
    <property type="match status" value="1"/>
</dbReference>
<dbReference type="GO" id="GO:0051287">
    <property type="term" value="F:NAD binding"/>
    <property type="evidence" value="ECO:0007669"/>
    <property type="project" value="InterPro"/>
</dbReference>
<evidence type="ECO:0000313" key="4">
    <source>
        <dbReference type="Proteomes" id="UP000179524"/>
    </source>
</evidence>
<gene>
    <name evidence="3" type="ORF">BKP37_07935</name>
</gene>
<keyword evidence="2" id="KW-0560">Oxidoreductase</keyword>
<proteinExistence type="inferred from homology"/>
<dbReference type="RefSeq" id="WP_071309071.1">
    <property type="nucleotide sequence ID" value="NZ_MLQR01000017.1"/>
</dbReference>
<comment type="similarity">
    <text evidence="1">Belongs to the short-chain dehydrogenases/reductases (SDR) family.</text>
</comment>
<dbReference type="Gene3D" id="3.40.50.720">
    <property type="entry name" value="NAD(P)-binding Rossmann-like Domain"/>
    <property type="match status" value="1"/>
</dbReference>
<organism evidence="3 4">
    <name type="scientific">Anaerobacillus alkalilacustris</name>
    <dbReference type="NCBI Taxonomy" id="393763"/>
    <lineage>
        <taxon>Bacteria</taxon>
        <taxon>Bacillati</taxon>
        <taxon>Bacillota</taxon>
        <taxon>Bacilli</taxon>
        <taxon>Bacillales</taxon>
        <taxon>Bacillaceae</taxon>
        <taxon>Anaerobacillus</taxon>
    </lineage>
</organism>